<evidence type="ECO:0000313" key="7">
    <source>
        <dbReference type="Proteomes" id="UP001231587"/>
    </source>
</evidence>
<dbReference type="PROSITE" id="PS50977">
    <property type="entry name" value="HTH_TETR_2"/>
    <property type="match status" value="1"/>
</dbReference>
<dbReference type="EMBL" id="JAGGJQ010000008">
    <property type="protein sequence ID" value="MBP1840976.1"/>
    <property type="molecule type" value="Genomic_DNA"/>
</dbReference>
<evidence type="ECO:0000313" key="5">
    <source>
        <dbReference type="EMBL" id="MDQ0336127.1"/>
    </source>
</evidence>
<dbReference type="Pfam" id="PF00440">
    <property type="entry name" value="TetR_N"/>
    <property type="match status" value="1"/>
</dbReference>
<name>A0A9X1C9F1_9FLAO</name>
<dbReference type="AlphaFoldDB" id="A0A9X1C9F1"/>
<dbReference type="EMBL" id="JAUSUU010000008">
    <property type="protein sequence ID" value="MDQ0336127.1"/>
    <property type="molecule type" value="Genomic_DNA"/>
</dbReference>
<evidence type="ECO:0000259" key="3">
    <source>
        <dbReference type="PROSITE" id="PS50977"/>
    </source>
</evidence>
<evidence type="ECO:0000313" key="6">
    <source>
        <dbReference type="Proteomes" id="UP001138672"/>
    </source>
</evidence>
<dbReference type="Proteomes" id="UP001231587">
    <property type="component" value="Unassembled WGS sequence"/>
</dbReference>
<dbReference type="InterPro" id="IPR009057">
    <property type="entry name" value="Homeodomain-like_sf"/>
</dbReference>
<dbReference type="RefSeq" id="WP_057781987.1">
    <property type="nucleotide sequence ID" value="NZ_JAGGJQ010000008.1"/>
</dbReference>
<evidence type="ECO:0000256" key="2">
    <source>
        <dbReference type="PROSITE-ProRule" id="PRU00335"/>
    </source>
</evidence>
<dbReference type="GO" id="GO:0003677">
    <property type="term" value="F:DNA binding"/>
    <property type="evidence" value="ECO:0007669"/>
    <property type="project" value="UniProtKB-UniRule"/>
</dbReference>
<evidence type="ECO:0000256" key="1">
    <source>
        <dbReference type="ARBA" id="ARBA00023125"/>
    </source>
</evidence>
<dbReference type="Proteomes" id="UP001138672">
    <property type="component" value="Unassembled WGS sequence"/>
</dbReference>
<feature type="domain" description="HTH tetR-type" evidence="3">
    <location>
        <begin position="24"/>
        <end position="84"/>
    </location>
</feature>
<dbReference type="OrthoDB" id="649282at2"/>
<dbReference type="Gene3D" id="1.10.357.10">
    <property type="entry name" value="Tetracycline Repressor, domain 2"/>
    <property type="match status" value="1"/>
</dbReference>
<evidence type="ECO:0000313" key="4">
    <source>
        <dbReference type="EMBL" id="MBP1840976.1"/>
    </source>
</evidence>
<protein>
    <submittedName>
        <fullName evidence="4">AcrR family transcriptional regulator</fullName>
    </submittedName>
</protein>
<keyword evidence="1 2" id="KW-0238">DNA-binding</keyword>
<gene>
    <name evidence="4" type="ORF">J2Z56_002907</name>
    <name evidence="5" type="ORF">J2Z57_002580</name>
</gene>
<keyword evidence="7" id="KW-1185">Reference proteome</keyword>
<feature type="DNA-binding region" description="H-T-H motif" evidence="2">
    <location>
        <begin position="47"/>
        <end position="66"/>
    </location>
</feature>
<dbReference type="InterPro" id="IPR001647">
    <property type="entry name" value="HTH_TetR"/>
</dbReference>
<proteinExistence type="predicted"/>
<reference evidence="4" key="1">
    <citation type="submission" date="2021-03" db="EMBL/GenBank/DDBJ databases">
        <title>Genomic Encyclopedia of Type Strains, Phase IV (KMG-IV): sequencing the most valuable type-strain genomes for metagenomic binning, comparative biology and taxonomic classification.</title>
        <authorList>
            <person name="Goeker M."/>
        </authorList>
    </citation>
    <scope>NUCLEOTIDE SEQUENCE</scope>
    <source>
        <strain evidence="4">DSM 15523</strain>
        <strain evidence="5 7">DSM 16476</strain>
    </source>
</reference>
<comment type="caution">
    <text evidence="4">The sequence shown here is derived from an EMBL/GenBank/DDBJ whole genome shotgun (WGS) entry which is preliminary data.</text>
</comment>
<sequence length="226" mass="26335">MIDLLSTFQIEIPKGIYLKDPESSALGKRIIESSIVLIKEQGFEDFNFKKLGEVIQSNESSIYRYFESKHKLLVYLTSWYWSWIECQLIIETYSNNDAEDKLKKAIYVVSRTAELDHKYGHIDEVFLNQIIIHENSKSYLTKNVDLDNKEGAFMPYKRVIHRLAEIISEYNSKYPNALSLASTIVEGALHQHFIKNHFKSITNCNETHSPSEFYIDLTLKTLVNEK</sequence>
<dbReference type="SUPFAM" id="SSF46689">
    <property type="entry name" value="Homeodomain-like"/>
    <property type="match status" value="1"/>
</dbReference>
<organism evidence="4 6">
    <name type="scientific">Formosa algae</name>
    <dbReference type="NCBI Taxonomy" id="225843"/>
    <lineage>
        <taxon>Bacteria</taxon>
        <taxon>Pseudomonadati</taxon>
        <taxon>Bacteroidota</taxon>
        <taxon>Flavobacteriia</taxon>
        <taxon>Flavobacteriales</taxon>
        <taxon>Flavobacteriaceae</taxon>
        <taxon>Formosa</taxon>
    </lineage>
</organism>
<accession>A0A9X1C9F1</accession>